<dbReference type="RefSeq" id="WP_179259357.1">
    <property type="nucleotide sequence ID" value="NZ_CP058601.1"/>
</dbReference>
<evidence type="ECO:0000313" key="3">
    <source>
        <dbReference type="Proteomes" id="UP000509241"/>
    </source>
</evidence>
<dbReference type="PROSITE" id="PS51257">
    <property type="entry name" value="PROKAR_LIPOPROTEIN"/>
    <property type="match status" value="1"/>
</dbReference>
<feature type="domain" description="DUF8159" evidence="1">
    <location>
        <begin position="73"/>
        <end position="189"/>
    </location>
</feature>
<proteinExistence type="predicted"/>
<dbReference type="NCBIfam" id="TIGR01409">
    <property type="entry name" value="TAT_signal_seq"/>
    <property type="match status" value="1"/>
</dbReference>
<dbReference type="EMBL" id="CP058601">
    <property type="protein sequence ID" value="QLG47615.1"/>
    <property type="molecule type" value="Genomic_DNA"/>
</dbReference>
<dbReference type="InterPro" id="IPR058473">
    <property type="entry name" value="DUF8159"/>
</dbReference>
<accession>A0A7D5H4W3</accession>
<evidence type="ECO:0000259" key="1">
    <source>
        <dbReference type="Pfam" id="PF26490"/>
    </source>
</evidence>
<dbReference type="Pfam" id="PF26490">
    <property type="entry name" value="DUF8159"/>
    <property type="match status" value="1"/>
</dbReference>
<dbReference type="GeneID" id="56031928"/>
<dbReference type="InterPro" id="IPR019546">
    <property type="entry name" value="TAT_signal_bac_arc"/>
</dbReference>
<organism evidence="2 3">
    <name type="scientific">Natrinema halophilum</name>
    <dbReference type="NCBI Taxonomy" id="1699371"/>
    <lineage>
        <taxon>Archaea</taxon>
        <taxon>Methanobacteriati</taxon>
        <taxon>Methanobacteriota</taxon>
        <taxon>Stenosarchaea group</taxon>
        <taxon>Halobacteria</taxon>
        <taxon>Halobacteriales</taxon>
        <taxon>Natrialbaceae</taxon>
        <taxon>Natrinema</taxon>
    </lineage>
</organism>
<gene>
    <name evidence="2" type="ORF">HYG82_01515</name>
</gene>
<name>A0A7D5H4W3_9EURY</name>
<evidence type="ECO:0000313" key="2">
    <source>
        <dbReference type="EMBL" id="QLG47615.1"/>
    </source>
</evidence>
<keyword evidence="3" id="KW-1185">Reference proteome</keyword>
<dbReference type="KEGG" id="haly:HYG82_01515"/>
<reference evidence="2 3" key="1">
    <citation type="submission" date="2020-07" db="EMBL/GenBank/DDBJ databases">
        <authorList>
            <person name="Cui H."/>
        </authorList>
    </citation>
    <scope>NUCLEOTIDE SEQUENCE [LARGE SCALE GENOMIC DNA]</scope>
    <source>
        <strain evidence="2 3">YPL8</strain>
    </source>
</reference>
<dbReference type="AlphaFoldDB" id="A0A7D5H4W3"/>
<dbReference type="Proteomes" id="UP000509241">
    <property type="component" value="Chromosome"/>
</dbReference>
<protein>
    <submittedName>
        <fullName evidence="2">Twin-arginine translocation signal domain-containing protein</fullName>
    </submittedName>
</protein>
<sequence>MKRTASDPTSATTRRRFLQTVTVATAVASAGCIEEIGTEFPKNEQWPISEYVPDLPVAQRTAVLEERIAVLSTDRIADPDALASKLSEYELAVESIERKRDVLTIEYVNTDRREEGTVHDLALLAGGYAALVEGGYEAAALEATILDDAPASYGSATVETPWAAAYNAGELTAAEYGELVVTTIKSQRSEPQINVSTAE</sequence>
<dbReference type="OrthoDB" id="268801at2157"/>